<dbReference type="InterPro" id="IPR005719">
    <property type="entry name" value="Dihydroorotate_DH_2"/>
</dbReference>
<dbReference type="PIRSF" id="PIRSF000164">
    <property type="entry name" value="DHO_oxidase"/>
    <property type="match status" value="1"/>
</dbReference>
<dbReference type="InterPro" id="IPR012135">
    <property type="entry name" value="Dihydroorotate_DH_1_2"/>
</dbReference>
<dbReference type="UniPathway" id="UPA00070">
    <property type="reaction ID" value="UER00946"/>
</dbReference>
<gene>
    <name evidence="11" type="primary">pyrD</name>
    <name evidence="13" type="ORF">HNQ60_003206</name>
</gene>
<comment type="subunit">
    <text evidence="11">Monomer.</text>
</comment>
<evidence type="ECO:0000256" key="3">
    <source>
        <dbReference type="ARBA" id="ARBA00005161"/>
    </source>
</evidence>
<dbReference type="PROSITE" id="PS00912">
    <property type="entry name" value="DHODEHASE_2"/>
    <property type="match status" value="1"/>
</dbReference>
<evidence type="ECO:0000256" key="2">
    <source>
        <dbReference type="ARBA" id="ARBA00004370"/>
    </source>
</evidence>
<feature type="domain" description="Dihydroorotate dehydrogenase catalytic" evidence="12">
    <location>
        <begin position="50"/>
        <end position="334"/>
    </location>
</feature>
<feature type="binding site" evidence="11">
    <location>
        <begin position="248"/>
        <end position="249"/>
    </location>
    <ligand>
        <name>substrate</name>
    </ligand>
</feature>
<dbReference type="SUPFAM" id="SSF51395">
    <property type="entry name" value="FMN-linked oxidoreductases"/>
    <property type="match status" value="1"/>
</dbReference>
<dbReference type="EMBL" id="JACHHZ010000003">
    <property type="protein sequence ID" value="MBB6094325.1"/>
    <property type="molecule type" value="Genomic_DNA"/>
</dbReference>
<feature type="binding site" evidence="11">
    <location>
        <position position="174"/>
    </location>
    <ligand>
        <name>FMN</name>
        <dbReference type="ChEBI" id="CHEBI:58210"/>
    </ligand>
</feature>
<keyword evidence="5 11" id="KW-0285">Flavoprotein</keyword>
<dbReference type="GO" id="GO:0005886">
    <property type="term" value="C:plasma membrane"/>
    <property type="evidence" value="ECO:0007669"/>
    <property type="project" value="UniProtKB-SubCell"/>
</dbReference>
<feature type="binding site" evidence="11">
    <location>
        <begin position="317"/>
        <end position="318"/>
    </location>
    <ligand>
        <name>FMN</name>
        <dbReference type="ChEBI" id="CHEBI:58210"/>
    </ligand>
</feature>
<comment type="catalytic activity">
    <reaction evidence="10 11">
        <text>(S)-dihydroorotate + a quinone = orotate + a quinol</text>
        <dbReference type="Rhea" id="RHEA:30187"/>
        <dbReference type="ChEBI" id="CHEBI:24646"/>
        <dbReference type="ChEBI" id="CHEBI:30839"/>
        <dbReference type="ChEBI" id="CHEBI:30864"/>
        <dbReference type="ChEBI" id="CHEBI:132124"/>
        <dbReference type="EC" id="1.3.5.2"/>
    </reaction>
</comment>
<feature type="binding site" evidence="11">
    <location>
        <position position="141"/>
    </location>
    <ligand>
        <name>FMN</name>
        <dbReference type="ChEBI" id="CHEBI:58210"/>
    </ligand>
</feature>
<comment type="caution">
    <text evidence="13">The sequence shown here is derived from an EMBL/GenBank/DDBJ whole genome shotgun (WGS) entry which is preliminary data.</text>
</comment>
<evidence type="ECO:0000256" key="11">
    <source>
        <dbReference type="HAMAP-Rule" id="MF_00225"/>
    </source>
</evidence>
<dbReference type="Pfam" id="PF01180">
    <property type="entry name" value="DHO_dh"/>
    <property type="match status" value="1"/>
</dbReference>
<dbReference type="GO" id="GO:0005737">
    <property type="term" value="C:cytoplasm"/>
    <property type="evidence" value="ECO:0007669"/>
    <property type="project" value="InterPro"/>
</dbReference>
<dbReference type="NCBIfam" id="TIGR01036">
    <property type="entry name" value="pyrD_sub2"/>
    <property type="match status" value="1"/>
</dbReference>
<evidence type="ECO:0000256" key="10">
    <source>
        <dbReference type="ARBA" id="ARBA00048639"/>
    </source>
</evidence>
<feature type="binding site" evidence="11">
    <location>
        <position position="68"/>
    </location>
    <ligand>
        <name>substrate</name>
    </ligand>
</feature>
<keyword evidence="6 11" id="KW-0288">FMN</keyword>
<feature type="binding site" evidence="11">
    <location>
        <position position="174"/>
    </location>
    <ligand>
        <name>substrate</name>
    </ligand>
</feature>
<dbReference type="InterPro" id="IPR013785">
    <property type="entry name" value="Aldolase_TIM"/>
</dbReference>
<comment type="subcellular location">
    <subcellularLocation>
        <location evidence="11">Cell membrane</location>
        <topology evidence="11">Peripheral membrane protein</topology>
    </subcellularLocation>
    <subcellularLocation>
        <location evidence="2">Membrane</location>
    </subcellularLocation>
</comment>
<evidence type="ECO:0000313" key="14">
    <source>
        <dbReference type="Proteomes" id="UP000588068"/>
    </source>
</evidence>
<organism evidence="13 14">
    <name type="scientific">Povalibacter uvarum</name>
    <dbReference type="NCBI Taxonomy" id="732238"/>
    <lineage>
        <taxon>Bacteria</taxon>
        <taxon>Pseudomonadati</taxon>
        <taxon>Pseudomonadota</taxon>
        <taxon>Gammaproteobacteria</taxon>
        <taxon>Steroidobacterales</taxon>
        <taxon>Steroidobacteraceae</taxon>
        <taxon>Povalibacter</taxon>
    </lineage>
</organism>
<evidence type="ECO:0000256" key="1">
    <source>
        <dbReference type="ARBA" id="ARBA00003125"/>
    </source>
</evidence>
<dbReference type="GO" id="GO:0106430">
    <property type="term" value="F:dihydroorotate dehydrogenase (quinone) activity"/>
    <property type="evidence" value="ECO:0007669"/>
    <property type="project" value="UniProtKB-EC"/>
</dbReference>
<dbReference type="Proteomes" id="UP000588068">
    <property type="component" value="Unassembled WGS sequence"/>
</dbReference>
<feature type="binding site" evidence="11">
    <location>
        <position position="219"/>
    </location>
    <ligand>
        <name>FMN</name>
        <dbReference type="ChEBI" id="CHEBI:58210"/>
    </ligand>
</feature>
<evidence type="ECO:0000259" key="12">
    <source>
        <dbReference type="Pfam" id="PF01180"/>
    </source>
</evidence>
<evidence type="ECO:0000256" key="6">
    <source>
        <dbReference type="ARBA" id="ARBA00022643"/>
    </source>
</evidence>
<sequence>MPSGLYSSLRPFLFTLPPERAHALALSSLRIAHRLRVVRRPRDDDREAGTFMGLRFPNRVGLAAGFDKNARYIDALGSLGFGFIEVGTVTPRPQTGQPLPRLFRQPKHRALINRMGFPNDGADAVAARLVRRRYPGVLGVNIGKNASTPIEQAIDDYVSCYRLLAPHADYVAVNVSSPNTQGLRQLQQVDQLRPILESLREEGQRLEAKRGRHTPLLAKIAPDLNPDELTAIAMLLIDLGVDGVIATNTTLSRPAGLEDSEKGGLSGAPLLELSRNAIRHLRTQSKNRLVIIAAGGVLSADDARGSLEAGADLVQVYSGLIYRGPALVREVRDAL</sequence>
<evidence type="ECO:0000313" key="13">
    <source>
        <dbReference type="EMBL" id="MBB6094325.1"/>
    </source>
</evidence>
<feature type="binding site" evidence="11">
    <location>
        <position position="296"/>
    </location>
    <ligand>
        <name>FMN</name>
        <dbReference type="ChEBI" id="CHEBI:58210"/>
    </ligand>
</feature>
<dbReference type="GO" id="GO:0044205">
    <property type="term" value="P:'de novo' UMP biosynthetic process"/>
    <property type="evidence" value="ECO:0007669"/>
    <property type="project" value="UniProtKB-UniRule"/>
</dbReference>
<dbReference type="PANTHER" id="PTHR48109:SF4">
    <property type="entry name" value="DIHYDROOROTATE DEHYDROGENASE (QUINONE), MITOCHONDRIAL"/>
    <property type="match status" value="1"/>
</dbReference>
<feature type="binding site" evidence="11">
    <location>
        <position position="247"/>
    </location>
    <ligand>
        <name>FMN</name>
        <dbReference type="ChEBI" id="CHEBI:58210"/>
    </ligand>
</feature>
<dbReference type="PANTHER" id="PTHR48109">
    <property type="entry name" value="DIHYDROOROTATE DEHYDROGENASE (QUINONE), MITOCHONDRIAL-RELATED"/>
    <property type="match status" value="1"/>
</dbReference>
<dbReference type="AlphaFoldDB" id="A0A841HQZ1"/>
<comment type="similarity">
    <text evidence="4 11">Belongs to the dihydroorotate dehydrogenase family. Type 2 subfamily.</text>
</comment>
<dbReference type="NCBIfam" id="NF003645">
    <property type="entry name" value="PRK05286.1-2"/>
    <property type="match status" value="1"/>
</dbReference>
<keyword evidence="8 11" id="KW-0560">Oxidoreductase</keyword>
<feature type="binding site" evidence="11">
    <location>
        <position position="88"/>
    </location>
    <ligand>
        <name>FMN</name>
        <dbReference type="ChEBI" id="CHEBI:58210"/>
    </ligand>
</feature>
<name>A0A841HQZ1_9GAMM</name>
<accession>A0A841HQZ1</accession>
<feature type="active site" description="Nucleophile" evidence="11">
    <location>
        <position position="177"/>
    </location>
</feature>
<evidence type="ECO:0000256" key="7">
    <source>
        <dbReference type="ARBA" id="ARBA00022975"/>
    </source>
</evidence>
<keyword evidence="14" id="KW-1185">Reference proteome</keyword>
<keyword evidence="9 11" id="KW-0472">Membrane</keyword>
<evidence type="ECO:0000256" key="4">
    <source>
        <dbReference type="ARBA" id="ARBA00005359"/>
    </source>
</evidence>
<feature type="binding site" evidence="11">
    <location>
        <begin position="113"/>
        <end position="117"/>
    </location>
    <ligand>
        <name>substrate</name>
    </ligand>
</feature>
<comment type="pathway">
    <text evidence="3 11">Pyrimidine metabolism; UMP biosynthesis via de novo pathway; orotate from (S)-dihydroorotate (quinone route): step 1/1.</text>
</comment>
<evidence type="ECO:0000256" key="5">
    <source>
        <dbReference type="ARBA" id="ARBA00022630"/>
    </source>
</evidence>
<dbReference type="InterPro" id="IPR005720">
    <property type="entry name" value="Dihydroorotate_DH_cat"/>
</dbReference>
<keyword evidence="7 11" id="KW-0665">Pyrimidine biosynthesis</keyword>
<feature type="binding site" evidence="11">
    <location>
        <position position="267"/>
    </location>
    <ligand>
        <name>FMN</name>
        <dbReference type="ChEBI" id="CHEBI:58210"/>
    </ligand>
</feature>
<comment type="function">
    <text evidence="1 11">Catalyzes the conversion of dihydroorotate to orotate with quinone as electron acceptor.</text>
</comment>
<dbReference type="CDD" id="cd04738">
    <property type="entry name" value="DHOD_2_like"/>
    <property type="match status" value="1"/>
</dbReference>
<dbReference type="EC" id="1.3.5.2" evidence="11"/>
<comment type="cofactor">
    <cofactor evidence="11">
        <name>FMN</name>
        <dbReference type="ChEBI" id="CHEBI:58210"/>
    </cofactor>
    <text evidence="11">Binds 1 FMN per subunit.</text>
</comment>
<dbReference type="RefSeq" id="WP_184333492.1">
    <property type="nucleotide sequence ID" value="NZ_JACHHZ010000003.1"/>
</dbReference>
<evidence type="ECO:0000256" key="9">
    <source>
        <dbReference type="ARBA" id="ARBA00023136"/>
    </source>
</evidence>
<dbReference type="InterPro" id="IPR001295">
    <property type="entry name" value="Dihydroorotate_DH_CS"/>
</dbReference>
<feature type="binding site" evidence="11">
    <location>
        <begin position="64"/>
        <end position="68"/>
    </location>
    <ligand>
        <name>FMN</name>
        <dbReference type="ChEBI" id="CHEBI:58210"/>
    </ligand>
</feature>
<proteinExistence type="inferred from homology"/>
<dbReference type="GO" id="GO:0006207">
    <property type="term" value="P:'de novo' pyrimidine nucleobase biosynthetic process"/>
    <property type="evidence" value="ECO:0007669"/>
    <property type="project" value="UniProtKB-UniRule"/>
</dbReference>
<keyword evidence="11" id="KW-1003">Cell membrane</keyword>
<evidence type="ECO:0000256" key="8">
    <source>
        <dbReference type="ARBA" id="ARBA00023002"/>
    </source>
</evidence>
<feature type="binding site" evidence="11">
    <location>
        <position position="179"/>
    </location>
    <ligand>
        <name>substrate</name>
    </ligand>
</feature>
<dbReference type="HAMAP" id="MF_00225">
    <property type="entry name" value="DHO_dh_type2"/>
    <property type="match status" value="1"/>
</dbReference>
<dbReference type="NCBIfam" id="NF003652">
    <property type="entry name" value="PRK05286.2-5"/>
    <property type="match status" value="1"/>
</dbReference>
<protein>
    <recommendedName>
        <fullName evidence="11">Dihydroorotate dehydrogenase (quinone)</fullName>
        <ecNumber evidence="11">1.3.5.2</ecNumber>
    </recommendedName>
    <alternativeName>
        <fullName evidence="11">DHOdehase</fullName>
        <shortName evidence="11">DHOD</shortName>
        <shortName evidence="11">DHODase</shortName>
    </alternativeName>
    <alternativeName>
        <fullName evidence="11">Dihydroorotate oxidase</fullName>
    </alternativeName>
</protein>
<dbReference type="Gene3D" id="3.20.20.70">
    <property type="entry name" value="Aldolase class I"/>
    <property type="match status" value="1"/>
</dbReference>
<dbReference type="InterPro" id="IPR050074">
    <property type="entry name" value="DHO_dehydrogenase"/>
</dbReference>
<reference evidence="13 14" key="1">
    <citation type="submission" date="2020-08" db="EMBL/GenBank/DDBJ databases">
        <title>Genomic Encyclopedia of Type Strains, Phase IV (KMG-IV): sequencing the most valuable type-strain genomes for metagenomic binning, comparative biology and taxonomic classification.</title>
        <authorList>
            <person name="Goeker M."/>
        </authorList>
    </citation>
    <scope>NUCLEOTIDE SEQUENCE [LARGE SCALE GENOMIC DNA]</scope>
    <source>
        <strain evidence="13 14">DSM 26723</strain>
    </source>
</reference>